<organism evidence="1 2">
    <name type="scientific">Heliobacterium modesticaldum (strain ATCC 51547 / Ice1)</name>
    <dbReference type="NCBI Taxonomy" id="498761"/>
    <lineage>
        <taxon>Bacteria</taxon>
        <taxon>Bacillati</taxon>
        <taxon>Bacillota</taxon>
        <taxon>Clostridia</taxon>
        <taxon>Eubacteriales</taxon>
        <taxon>Heliobacteriaceae</taxon>
        <taxon>Heliomicrobium</taxon>
    </lineage>
</organism>
<keyword evidence="2" id="KW-1185">Reference proteome</keyword>
<evidence type="ECO:0000313" key="2">
    <source>
        <dbReference type="Proteomes" id="UP000008550"/>
    </source>
</evidence>
<dbReference type="eggNOG" id="ENOG5030XJD">
    <property type="taxonomic scope" value="Bacteria"/>
</dbReference>
<name>B0TIE1_HELMI</name>
<evidence type="ECO:0000313" key="1">
    <source>
        <dbReference type="EMBL" id="ABZ83561.1"/>
    </source>
</evidence>
<gene>
    <name evidence="1" type="ORF">HM1_1013</name>
</gene>
<dbReference type="AlphaFoldDB" id="B0TIE1"/>
<dbReference type="RefSeq" id="WP_012282090.1">
    <property type="nucleotide sequence ID" value="NC_010337.2"/>
</dbReference>
<protein>
    <recommendedName>
        <fullName evidence="3">DUF4194 domain-containing protein</fullName>
    </recommendedName>
</protein>
<dbReference type="InterPro" id="IPR025449">
    <property type="entry name" value="JetB"/>
</dbReference>
<dbReference type="KEGG" id="hmo:HM1_1013"/>
<sequence length="201" mass="23861">MFDTLGDQDRERLRDVINRLMAVNFLLKALERERYALARRLRPQLEEFFKFLGWEITFDERHECIAVASPEGMHRRPLSREESIWLLLLRLIYQEKRQSLSLSEYPTTTLNEIRAKYETFRLPLFTKSRLVDLVRLGVHYKLMDALDEDVRADNCRFRLFHSLQHAIDGEVLETLHGKIMRYEISGEEGMFDEVAETPALD</sequence>
<evidence type="ECO:0008006" key="3">
    <source>
        <dbReference type="Google" id="ProtNLM"/>
    </source>
</evidence>
<dbReference type="EMBL" id="CP000930">
    <property type="protein sequence ID" value="ABZ83561.1"/>
    <property type="molecule type" value="Genomic_DNA"/>
</dbReference>
<accession>B0TIE1</accession>
<dbReference type="Pfam" id="PF13835">
    <property type="entry name" value="DUF4194"/>
    <property type="match status" value="1"/>
</dbReference>
<dbReference type="STRING" id="498761.HM1_1013"/>
<dbReference type="Proteomes" id="UP000008550">
    <property type="component" value="Chromosome"/>
</dbReference>
<proteinExistence type="predicted"/>
<dbReference type="HOGENOM" id="CLU_084423_3_0_9"/>
<reference evidence="1 2" key="1">
    <citation type="journal article" date="2008" name="J. Bacteriol.">
        <title>The genome of Heliobacterium modesticaldum, a phototrophic representative of the Firmicutes containing the simplest photosynthetic apparatus.</title>
        <authorList>
            <person name="Sattley W.M."/>
            <person name="Madigan M.T."/>
            <person name="Swingley W.D."/>
            <person name="Cheung P.C."/>
            <person name="Clocksin K.M."/>
            <person name="Conrad A.L."/>
            <person name="Dejesa L.C."/>
            <person name="Honchak B.M."/>
            <person name="Jung D.O."/>
            <person name="Karbach L.E."/>
            <person name="Kurdoglu A."/>
            <person name="Lahiri S."/>
            <person name="Mastrian S.D."/>
            <person name="Page L.E."/>
            <person name="Taylor H.L."/>
            <person name="Wang Z.T."/>
            <person name="Raymond J."/>
            <person name="Chen M."/>
            <person name="Blankenship R.E."/>
            <person name="Touchman J.W."/>
        </authorList>
    </citation>
    <scope>NUCLEOTIDE SEQUENCE [LARGE SCALE GENOMIC DNA]</scope>
    <source>
        <strain evidence="2">ATCC 51547 / Ice1</strain>
    </source>
</reference>